<evidence type="ECO:0000313" key="4">
    <source>
        <dbReference type="Proteomes" id="UP000037088"/>
    </source>
</evidence>
<dbReference type="PATRIC" id="fig|1560201.3.peg.1093"/>
<dbReference type="NCBIfam" id="NF038054">
    <property type="entry name" value="T3SS_SctI"/>
    <property type="match status" value="1"/>
</dbReference>
<dbReference type="Proteomes" id="UP000036851">
    <property type="component" value="Unassembled WGS sequence"/>
</dbReference>
<organism evidence="1 4">
    <name type="scientific">Winslowiella iniecta</name>
    <dbReference type="NCBI Taxonomy" id="1560201"/>
    <lineage>
        <taxon>Bacteria</taxon>
        <taxon>Pseudomonadati</taxon>
        <taxon>Pseudomonadota</taxon>
        <taxon>Gammaproteobacteria</taxon>
        <taxon>Enterobacterales</taxon>
        <taxon>Erwiniaceae</taxon>
        <taxon>Winslowiella</taxon>
    </lineage>
</organism>
<dbReference type="RefSeq" id="WP_052898176.1">
    <property type="nucleotide sequence ID" value="NZ_JRXE01000005.1"/>
</dbReference>
<proteinExistence type="predicted"/>
<dbReference type="Proteomes" id="UP000037088">
    <property type="component" value="Unassembled WGS sequence"/>
</dbReference>
<reference evidence="3 4" key="1">
    <citation type="journal article" date="2015" name="Int. J. Syst. Evol. Microbiol.">
        <title>Erwinia iniecta sp. nov., isolated from Russian wheat aphids (Diuraphis noxia).</title>
        <authorList>
            <person name="Campillo T."/>
            <person name="Luna E."/>
            <person name="Portier P."/>
            <person name="Fischer-Le Saux M."/>
            <person name="Lapitan N."/>
            <person name="Tisserat N.A."/>
            <person name="Leach J.E."/>
        </authorList>
    </citation>
    <scope>NUCLEOTIDE SEQUENCE [LARGE SCALE GENOMIC DNA]</scope>
    <source>
        <strain evidence="1 4">B120</strain>
        <strain evidence="2 3">B149</strain>
    </source>
</reference>
<dbReference type="InterPro" id="IPR047754">
    <property type="entry name" value="T3SS_SctI-like"/>
</dbReference>
<evidence type="ECO:0000313" key="3">
    <source>
        <dbReference type="Proteomes" id="UP000036851"/>
    </source>
</evidence>
<evidence type="ECO:0008006" key="5">
    <source>
        <dbReference type="Google" id="ProtNLM"/>
    </source>
</evidence>
<gene>
    <name evidence="1" type="ORF">NG42_05080</name>
    <name evidence="2" type="ORF">NG43_04425</name>
</gene>
<dbReference type="EMBL" id="JRXF01000005">
    <property type="protein sequence ID" value="KOC94436.1"/>
    <property type="molecule type" value="Genomic_DNA"/>
</dbReference>
<comment type="caution">
    <text evidence="1">The sequence shown here is derived from an EMBL/GenBank/DDBJ whole genome shotgun (WGS) entry which is preliminary data.</text>
</comment>
<name>A0A0L7T8B1_9GAMM</name>
<dbReference type="EMBL" id="JRXE01000005">
    <property type="protein sequence ID" value="KOC91613.1"/>
    <property type="molecule type" value="Genomic_DNA"/>
</dbReference>
<evidence type="ECO:0000313" key="2">
    <source>
        <dbReference type="EMBL" id="KOC94436.1"/>
    </source>
</evidence>
<dbReference type="AlphaFoldDB" id="A0A0L7T8B1"/>
<sequence length="96" mass="10595">MLTISLENAGQAQEMGNDVETGSLEGLLRQAYIHHVAAEYQDKMAVLASANDPVKATDIDEIYQYQLKTSEYGIKLSLYSIMTRKAVTAVDTLIRA</sequence>
<accession>A0A0L7T8B1</accession>
<dbReference type="OrthoDB" id="9959696at2"/>
<protein>
    <recommendedName>
        <fullName evidence="5">Type III secretion system protein PrgJ</fullName>
    </recommendedName>
</protein>
<evidence type="ECO:0000313" key="1">
    <source>
        <dbReference type="EMBL" id="KOC91613.1"/>
    </source>
</evidence>
<keyword evidence="4" id="KW-1185">Reference proteome</keyword>
<dbReference type="STRING" id="1560201.NG42_05080"/>